<organism evidence="2 3">
    <name type="scientific">Hydrogenoanaerobacterium saccharovorans</name>
    <dbReference type="NCBI Taxonomy" id="474960"/>
    <lineage>
        <taxon>Bacteria</taxon>
        <taxon>Bacillati</taxon>
        <taxon>Bacillota</taxon>
        <taxon>Clostridia</taxon>
        <taxon>Eubacteriales</taxon>
        <taxon>Oscillospiraceae</taxon>
        <taxon>Hydrogenoanaerobacterium</taxon>
    </lineage>
</organism>
<feature type="transmembrane region" description="Helical" evidence="1">
    <location>
        <begin position="135"/>
        <end position="156"/>
    </location>
</feature>
<dbReference type="InterPro" id="IPR031584">
    <property type="entry name" value="Put_ABC_export"/>
</dbReference>
<dbReference type="Proteomes" id="UP000199158">
    <property type="component" value="Unassembled WGS sequence"/>
</dbReference>
<accession>A0A1H8AIP0</accession>
<sequence>MKSLIYLTLTTLKNRIIDLKRHPSKLILTLFVVVMLGFVVVTSLIFPPEAGETYRPVAELYAIILALYMSVFGLGAMQGLSSGASFFSMADVHFVFPAPISSRRVLLYGLVKQMSTSLYVGFFLLFQFSWLHQSYGISFGTLLLILLGYCFCMFTSQLTAMSVYVFTSHNELKQNLVRGCFYAVYGLFALYLILPAFQNKDNILGAVTGAANTPIAALLPVAGWLKAAVTGCLTGNWMTTALGLSATLLFGLALIFAIAKARGDFYEDVLQATEVSFSAITAKKEGNLEGMTPKNVKVGKQGIGKGFGASAFFYKHMLENRRSRFLMIDKTSLILAGVVIGFSYFMKEDGLLPVLLFSTYMQIFGIATGRWVRELLLPYVYLTPEPPFIKLLYLCLEGVCKIVVEAVLLFIPVGIILSLTPVEIIACILMRIGFGLLLLTGNILIERIFGSIINKVIIMLLYFFVLFIICIPGVIIGFVLNAALGNSGLIIPLVATFVWNALWSLLIVFLCRNILNYAELNNR</sequence>
<name>A0A1H8AIP0_9FIRM</name>
<feature type="transmembrane region" description="Helical" evidence="1">
    <location>
        <begin position="351"/>
        <end position="371"/>
    </location>
</feature>
<feature type="transmembrane region" description="Helical" evidence="1">
    <location>
        <begin position="237"/>
        <end position="259"/>
    </location>
</feature>
<keyword evidence="1" id="KW-0472">Membrane</keyword>
<keyword evidence="1" id="KW-1133">Transmembrane helix</keyword>
<evidence type="ECO:0000256" key="1">
    <source>
        <dbReference type="SAM" id="Phobius"/>
    </source>
</evidence>
<dbReference type="OrthoDB" id="816862at2"/>
<proteinExistence type="predicted"/>
<feature type="transmembrane region" description="Helical" evidence="1">
    <location>
        <begin position="176"/>
        <end position="194"/>
    </location>
</feature>
<dbReference type="EMBL" id="FOCG01000001">
    <property type="protein sequence ID" value="SEM70590.1"/>
    <property type="molecule type" value="Genomic_DNA"/>
</dbReference>
<gene>
    <name evidence="2" type="ORF">SAMN05216180_1362</name>
</gene>
<feature type="transmembrane region" description="Helical" evidence="1">
    <location>
        <begin position="26"/>
        <end position="46"/>
    </location>
</feature>
<evidence type="ECO:0000313" key="3">
    <source>
        <dbReference type="Proteomes" id="UP000199158"/>
    </source>
</evidence>
<feature type="transmembrane region" description="Helical" evidence="1">
    <location>
        <begin position="489"/>
        <end position="515"/>
    </location>
</feature>
<dbReference type="AlphaFoldDB" id="A0A1H8AIP0"/>
<feature type="transmembrane region" description="Helical" evidence="1">
    <location>
        <begin position="58"/>
        <end position="76"/>
    </location>
</feature>
<feature type="transmembrane region" description="Helical" evidence="1">
    <location>
        <begin position="457"/>
        <end position="483"/>
    </location>
</feature>
<keyword evidence="1" id="KW-0812">Transmembrane</keyword>
<evidence type="ECO:0000313" key="2">
    <source>
        <dbReference type="EMBL" id="SEM70590.1"/>
    </source>
</evidence>
<dbReference type="RefSeq" id="WP_092752927.1">
    <property type="nucleotide sequence ID" value="NZ_FOCG01000001.1"/>
</dbReference>
<feature type="transmembrane region" description="Helical" evidence="1">
    <location>
        <begin position="325"/>
        <end position="345"/>
    </location>
</feature>
<keyword evidence="3" id="KW-1185">Reference proteome</keyword>
<feature type="transmembrane region" description="Helical" evidence="1">
    <location>
        <begin position="106"/>
        <end position="128"/>
    </location>
</feature>
<feature type="transmembrane region" description="Helical" evidence="1">
    <location>
        <begin position="423"/>
        <end position="445"/>
    </location>
</feature>
<reference evidence="2 3" key="1">
    <citation type="submission" date="2016-10" db="EMBL/GenBank/DDBJ databases">
        <authorList>
            <person name="de Groot N.N."/>
        </authorList>
    </citation>
    <scope>NUCLEOTIDE SEQUENCE [LARGE SCALE GENOMIC DNA]</scope>
    <source>
        <strain evidence="2 3">CGMCC 1.5070</strain>
    </source>
</reference>
<feature type="transmembrane region" description="Helical" evidence="1">
    <location>
        <begin position="203"/>
        <end position="225"/>
    </location>
</feature>
<dbReference type="STRING" id="474960.SAMN05216180_1362"/>
<protein>
    <submittedName>
        <fullName evidence="2">Putative ABC exporter</fullName>
    </submittedName>
</protein>
<dbReference type="Pfam" id="PF16962">
    <property type="entry name" value="ABC_export"/>
    <property type="match status" value="1"/>
</dbReference>